<evidence type="ECO:0000256" key="12">
    <source>
        <dbReference type="RuleBase" id="RU910715"/>
    </source>
</evidence>
<evidence type="ECO:0000256" key="8">
    <source>
        <dbReference type="ARBA" id="ARBA00022737"/>
    </source>
</evidence>
<dbReference type="Gene3D" id="1.20.1280.290">
    <property type="match status" value="2"/>
</dbReference>
<keyword evidence="11 12" id="KW-0472">Membrane</keyword>
<keyword evidence="9 12" id="KW-1133">Transmembrane helix</keyword>
<protein>
    <recommendedName>
        <fullName evidence="12">Sugar transporter SWEET</fullName>
    </recommendedName>
</protein>
<evidence type="ECO:0000256" key="3">
    <source>
        <dbReference type="ARBA" id="ARBA00007809"/>
    </source>
</evidence>
<comment type="subcellular location">
    <subcellularLocation>
        <location evidence="1 12">Cell membrane</location>
        <topology evidence="1 12">Multi-pass membrane protein</topology>
    </subcellularLocation>
    <subcellularLocation>
        <location evidence="2">Golgi apparatus membrane</location>
        <topology evidence="2">Multi-pass membrane protein</topology>
    </subcellularLocation>
</comment>
<dbReference type="OrthoDB" id="409725at2759"/>
<name>A0A1X7U811_AMPQE</name>
<feature type="transmembrane region" description="Helical" evidence="12">
    <location>
        <begin position="126"/>
        <end position="149"/>
    </location>
</feature>
<dbReference type="GO" id="GO:0005886">
    <property type="term" value="C:plasma membrane"/>
    <property type="evidence" value="ECO:0007669"/>
    <property type="project" value="UniProtKB-SubCell"/>
</dbReference>
<evidence type="ECO:0000256" key="2">
    <source>
        <dbReference type="ARBA" id="ARBA00004653"/>
    </source>
</evidence>
<feature type="transmembrane region" description="Helical" evidence="12">
    <location>
        <begin position="12"/>
        <end position="34"/>
    </location>
</feature>
<evidence type="ECO:0000256" key="4">
    <source>
        <dbReference type="ARBA" id="ARBA00022448"/>
    </source>
</evidence>
<feature type="transmembrane region" description="Helical" evidence="12">
    <location>
        <begin position="104"/>
        <end position="120"/>
    </location>
</feature>
<dbReference type="GO" id="GO:0051119">
    <property type="term" value="F:sugar transmembrane transporter activity"/>
    <property type="evidence" value="ECO:0007669"/>
    <property type="project" value="InterPro"/>
</dbReference>
<dbReference type="InParanoid" id="A0A1X7U811"/>
<evidence type="ECO:0000256" key="11">
    <source>
        <dbReference type="ARBA" id="ARBA00023136"/>
    </source>
</evidence>
<keyword evidence="8" id="KW-0677">Repeat</keyword>
<dbReference type="FunFam" id="1.20.1280.290:FF:000004">
    <property type="entry name" value="Sugar transporter SWEET"/>
    <property type="match status" value="1"/>
</dbReference>
<feature type="transmembrane region" description="Helical" evidence="12">
    <location>
        <begin position="188"/>
        <end position="207"/>
    </location>
</feature>
<feature type="transmembrane region" description="Helical" evidence="12">
    <location>
        <begin position="161"/>
        <end position="182"/>
    </location>
</feature>
<reference evidence="13" key="1">
    <citation type="submission" date="2017-05" db="UniProtKB">
        <authorList>
            <consortium name="EnsemblMetazoa"/>
        </authorList>
    </citation>
    <scope>IDENTIFICATION</scope>
</reference>
<dbReference type="PANTHER" id="PTHR10791:SF112">
    <property type="entry name" value="SUGAR TRANSPORTER SWEET1"/>
    <property type="match status" value="1"/>
</dbReference>
<accession>A0A1X7U811</accession>
<organism evidence="13">
    <name type="scientific">Amphimedon queenslandica</name>
    <name type="common">Sponge</name>
    <dbReference type="NCBI Taxonomy" id="400682"/>
    <lineage>
        <taxon>Eukaryota</taxon>
        <taxon>Metazoa</taxon>
        <taxon>Porifera</taxon>
        <taxon>Demospongiae</taxon>
        <taxon>Heteroscleromorpha</taxon>
        <taxon>Haplosclerida</taxon>
        <taxon>Niphatidae</taxon>
        <taxon>Amphimedon</taxon>
    </lineage>
</organism>
<evidence type="ECO:0000256" key="6">
    <source>
        <dbReference type="ARBA" id="ARBA00022597"/>
    </source>
</evidence>
<dbReference type="Pfam" id="PF03083">
    <property type="entry name" value="MtN3_slv"/>
    <property type="match status" value="2"/>
</dbReference>
<keyword evidence="10" id="KW-0333">Golgi apparatus</keyword>
<proteinExistence type="inferred from homology"/>
<keyword evidence="4 12" id="KW-0813">Transport</keyword>
<evidence type="ECO:0000256" key="10">
    <source>
        <dbReference type="ARBA" id="ARBA00023034"/>
    </source>
</evidence>
<keyword evidence="5" id="KW-1003">Cell membrane</keyword>
<comment type="similarity">
    <text evidence="3 12">Belongs to the SWEET sugar transporter family.</text>
</comment>
<comment type="function">
    <text evidence="12">Mediates sugar transport across membranes.</text>
</comment>
<dbReference type="PANTHER" id="PTHR10791">
    <property type="entry name" value="RAG1-ACTIVATING PROTEIN 1"/>
    <property type="match status" value="1"/>
</dbReference>
<keyword evidence="7 12" id="KW-0812">Transmembrane</keyword>
<dbReference type="InterPro" id="IPR004316">
    <property type="entry name" value="SWEET_rpt"/>
</dbReference>
<evidence type="ECO:0000256" key="1">
    <source>
        <dbReference type="ARBA" id="ARBA00004651"/>
    </source>
</evidence>
<dbReference type="GO" id="GO:0000139">
    <property type="term" value="C:Golgi membrane"/>
    <property type="evidence" value="ECO:0007669"/>
    <property type="project" value="UniProtKB-SubCell"/>
</dbReference>
<evidence type="ECO:0000313" key="13">
    <source>
        <dbReference type="EnsemblMetazoa" id="Aqu2.1.23798_001"/>
    </source>
</evidence>
<keyword evidence="6 12" id="KW-0762">Sugar transport</keyword>
<dbReference type="EnsemblMetazoa" id="Aqu2.1.23798_001">
    <property type="protein sequence ID" value="Aqu2.1.23798_001"/>
    <property type="gene ID" value="Aqu2.1.23798"/>
</dbReference>
<feature type="transmembrane region" description="Helical" evidence="12">
    <location>
        <begin position="71"/>
        <end position="92"/>
    </location>
</feature>
<sequence>MNLMTLWLDPDVVGFISATFTICLSSTGIWTCWCIISEKSVGTRSYLPFLAGALMSSLWLLYGIVVNDNPMMFVNFIGSVLQSIYFIIFYLFTNDKSVPGRNGLIAVVSVLFIYVTVLNLPQLLQVVVALGFICNAVTIAFFAAPLASISQVIKTKNTESMSLPLTIASLLVTISWAFYGVLIHDKMVMFPNFLGFVLSALQLGLFLKYPRKKVAQSPLPQ</sequence>
<dbReference type="AlphaFoldDB" id="A0A1X7U811"/>
<feature type="transmembrane region" description="Helical" evidence="12">
    <location>
        <begin position="46"/>
        <end position="65"/>
    </location>
</feature>
<evidence type="ECO:0000256" key="9">
    <source>
        <dbReference type="ARBA" id="ARBA00022989"/>
    </source>
</evidence>
<evidence type="ECO:0000256" key="5">
    <source>
        <dbReference type="ARBA" id="ARBA00022475"/>
    </source>
</evidence>
<evidence type="ECO:0000256" key="7">
    <source>
        <dbReference type="ARBA" id="ARBA00022692"/>
    </source>
</evidence>
<dbReference type="InterPro" id="IPR047664">
    <property type="entry name" value="SWEET"/>
</dbReference>